<dbReference type="OrthoDB" id="6955767at2"/>
<gene>
    <name evidence="4" type="ORF">SAMN05444170_0225</name>
</gene>
<evidence type="ECO:0000313" key="5">
    <source>
        <dbReference type="Proteomes" id="UP000184096"/>
    </source>
</evidence>
<evidence type="ECO:0000313" key="4">
    <source>
        <dbReference type="EMBL" id="SHN62055.1"/>
    </source>
</evidence>
<dbReference type="Gene3D" id="3.40.190.10">
    <property type="entry name" value="Periplasmic binding protein-like II"/>
    <property type="match status" value="2"/>
</dbReference>
<evidence type="ECO:0000259" key="3">
    <source>
        <dbReference type="SMART" id="SM00062"/>
    </source>
</evidence>
<dbReference type="SUPFAM" id="SSF53850">
    <property type="entry name" value="Periplasmic binding protein-like II"/>
    <property type="match status" value="1"/>
</dbReference>
<organism evidence="4 5">
    <name type="scientific">Bradyrhizobium erythrophlei</name>
    <dbReference type="NCBI Taxonomy" id="1437360"/>
    <lineage>
        <taxon>Bacteria</taxon>
        <taxon>Pseudomonadati</taxon>
        <taxon>Pseudomonadota</taxon>
        <taxon>Alphaproteobacteria</taxon>
        <taxon>Hyphomicrobiales</taxon>
        <taxon>Nitrobacteraceae</taxon>
        <taxon>Bradyrhizobium</taxon>
    </lineage>
</organism>
<dbReference type="Proteomes" id="UP000184096">
    <property type="component" value="Chromosome I"/>
</dbReference>
<dbReference type="InterPro" id="IPR001638">
    <property type="entry name" value="Solute-binding_3/MltF_N"/>
</dbReference>
<dbReference type="RefSeq" id="WP_072825717.1">
    <property type="nucleotide sequence ID" value="NZ_LT670849.1"/>
</dbReference>
<keyword evidence="1 2" id="KW-0732">Signal</keyword>
<keyword evidence="5" id="KW-1185">Reference proteome</keyword>
<evidence type="ECO:0000256" key="2">
    <source>
        <dbReference type="SAM" id="SignalP"/>
    </source>
</evidence>
<accession>A0A1M7SU48</accession>
<evidence type="ECO:0000256" key="1">
    <source>
        <dbReference type="ARBA" id="ARBA00022729"/>
    </source>
</evidence>
<name>A0A1M7SU48_9BRAD</name>
<sequence length="260" mass="27833">MVRCITAVMAAVALTVSALSAFAEDARAILAPTGKLRIGVYYGSPTSLVRDSKTGEFHGLSFDLGQELAKRLNVPFEQVSYQRISEVLDGVIKGEVDFTVSNSTPARAAQVAFSQTLLTIELGYLVTASSPITTVADVEKPGLRIGVTQNSTSQGAIPKLLPNAVVVPAQNYKRGIEMLTHGEIDTYATNKPTLFEMSDQMQGARILEGRWGEEHLAVAIPKGHEAGLEYIKQFVEDVQTSGLVARSAEQAGLRGAVKAQ</sequence>
<dbReference type="PANTHER" id="PTHR35936:SF17">
    <property type="entry name" value="ARGININE-BINDING EXTRACELLULAR PROTEIN ARTP"/>
    <property type="match status" value="1"/>
</dbReference>
<dbReference type="AlphaFoldDB" id="A0A1M7SU48"/>
<feature type="signal peptide" evidence="2">
    <location>
        <begin position="1"/>
        <end position="23"/>
    </location>
</feature>
<dbReference type="SMART" id="SM00062">
    <property type="entry name" value="PBPb"/>
    <property type="match status" value="1"/>
</dbReference>
<dbReference type="EMBL" id="LT670849">
    <property type="protein sequence ID" value="SHN62055.1"/>
    <property type="molecule type" value="Genomic_DNA"/>
</dbReference>
<dbReference type="Pfam" id="PF00497">
    <property type="entry name" value="SBP_bac_3"/>
    <property type="match status" value="1"/>
</dbReference>
<feature type="domain" description="Solute-binding protein family 3/N-terminal" evidence="3">
    <location>
        <begin position="35"/>
        <end position="255"/>
    </location>
</feature>
<reference evidence="5" key="1">
    <citation type="submission" date="2016-11" db="EMBL/GenBank/DDBJ databases">
        <authorList>
            <person name="Varghese N."/>
            <person name="Submissions S."/>
        </authorList>
    </citation>
    <scope>NUCLEOTIDE SEQUENCE [LARGE SCALE GENOMIC DNA]</scope>
    <source>
        <strain evidence="5">GAS401</strain>
    </source>
</reference>
<protein>
    <submittedName>
        <fullName evidence="4">Amino acid ABC transporter substrate-binding protein, PAAT family</fullName>
    </submittedName>
</protein>
<dbReference type="PANTHER" id="PTHR35936">
    <property type="entry name" value="MEMBRANE-BOUND LYTIC MUREIN TRANSGLYCOSYLASE F"/>
    <property type="match status" value="1"/>
</dbReference>
<proteinExistence type="predicted"/>
<feature type="chain" id="PRO_5013178618" evidence="2">
    <location>
        <begin position="24"/>
        <end position="260"/>
    </location>
</feature>